<evidence type="ECO:0000313" key="3">
    <source>
        <dbReference type="Proteomes" id="UP000550895"/>
    </source>
</evidence>
<reference evidence="2 3" key="1">
    <citation type="submission" date="2020-08" db="EMBL/GenBank/DDBJ databases">
        <title>Genomic Encyclopedia of Type Strains, Phase IV (KMG-IV): sequencing the most valuable type-strain genomes for metagenomic binning, comparative biology and taxonomic classification.</title>
        <authorList>
            <person name="Goeker M."/>
        </authorList>
    </citation>
    <scope>NUCLEOTIDE SEQUENCE [LARGE SCALE GENOMIC DNA]</scope>
    <source>
        <strain evidence="2 3">DSM 26376</strain>
    </source>
</reference>
<gene>
    <name evidence="2" type="ORF">HNR26_002957</name>
</gene>
<accession>A0A7W8HRD3</accession>
<dbReference type="RefSeq" id="WP_162760176.1">
    <property type="nucleotide sequence ID" value="NZ_JACHGA010000006.1"/>
</dbReference>
<dbReference type="EMBL" id="JACHGA010000006">
    <property type="protein sequence ID" value="MBB5276879.1"/>
    <property type="molecule type" value="Genomic_DNA"/>
</dbReference>
<organism evidence="2 3">
    <name type="scientific">Rhizobium rosettiformans</name>
    <dbReference type="NCBI Taxonomy" id="1368430"/>
    <lineage>
        <taxon>Bacteria</taxon>
        <taxon>Pseudomonadati</taxon>
        <taxon>Pseudomonadota</taxon>
        <taxon>Alphaproteobacteria</taxon>
        <taxon>Hyphomicrobiales</taxon>
        <taxon>Rhizobiaceae</taxon>
        <taxon>Rhizobium/Agrobacterium group</taxon>
        <taxon>Rhizobium</taxon>
    </lineage>
</organism>
<protein>
    <submittedName>
        <fullName evidence="2">Uncharacterized protein</fullName>
    </submittedName>
</protein>
<evidence type="ECO:0000313" key="2">
    <source>
        <dbReference type="EMBL" id="MBB5276879.1"/>
    </source>
</evidence>
<dbReference type="Proteomes" id="UP000550895">
    <property type="component" value="Unassembled WGS sequence"/>
</dbReference>
<sequence>MRRHHSIQISPGRFPALDDACVRPGQPKPRLQTPRDMVTLAMRPEGIR</sequence>
<name>A0A7W8HRD3_9HYPH</name>
<comment type="caution">
    <text evidence="2">The sequence shown here is derived from an EMBL/GenBank/DDBJ whole genome shotgun (WGS) entry which is preliminary data.</text>
</comment>
<dbReference type="AlphaFoldDB" id="A0A7W8HRD3"/>
<proteinExistence type="predicted"/>
<feature type="region of interest" description="Disordered" evidence="1">
    <location>
        <begin position="1"/>
        <end position="33"/>
    </location>
</feature>
<keyword evidence="3" id="KW-1185">Reference proteome</keyword>
<evidence type="ECO:0000256" key="1">
    <source>
        <dbReference type="SAM" id="MobiDB-lite"/>
    </source>
</evidence>